<dbReference type="Gene3D" id="1.20.120.1630">
    <property type="match status" value="1"/>
</dbReference>
<dbReference type="PANTHER" id="PTHR12714">
    <property type="entry name" value="PROTEIN-S ISOPRENYLCYSTEINE O-METHYLTRANSFERASE"/>
    <property type="match status" value="1"/>
</dbReference>
<keyword evidence="3 6" id="KW-1133">Transmembrane helix</keyword>
<dbReference type="GO" id="GO:0008168">
    <property type="term" value="F:methyltransferase activity"/>
    <property type="evidence" value="ECO:0007669"/>
    <property type="project" value="UniProtKB-KW"/>
</dbReference>
<dbReference type="InterPro" id="IPR007318">
    <property type="entry name" value="Phopholipid_MeTrfase"/>
</dbReference>
<feature type="region of interest" description="Disordered" evidence="5">
    <location>
        <begin position="194"/>
        <end position="219"/>
    </location>
</feature>
<dbReference type="Proteomes" id="UP000218899">
    <property type="component" value="Chromosome"/>
</dbReference>
<feature type="transmembrane region" description="Helical" evidence="6">
    <location>
        <begin position="12"/>
        <end position="30"/>
    </location>
</feature>
<dbReference type="GO" id="GO:0012505">
    <property type="term" value="C:endomembrane system"/>
    <property type="evidence" value="ECO:0007669"/>
    <property type="project" value="UniProtKB-SubCell"/>
</dbReference>
<dbReference type="EMBL" id="AP014936">
    <property type="protein sequence ID" value="BAU49692.1"/>
    <property type="molecule type" value="Genomic_DNA"/>
</dbReference>
<comment type="subcellular location">
    <subcellularLocation>
        <location evidence="1">Endomembrane system</location>
        <topology evidence="1">Multi-pass membrane protein</topology>
    </subcellularLocation>
</comment>
<evidence type="ECO:0000313" key="8">
    <source>
        <dbReference type="Proteomes" id="UP000218899"/>
    </source>
</evidence>
<feature type="compositionally biased region" description="Low complexity" evidence="5">
    <location>
        <begin position="194"/>
        <end position="206"/>
    </location>
</feature>
<gene>
    <name evidence="7" type="ORF">SVA_3144</name>
</gene>
<reference evidence="7 8" key="1">
    <citation type="submission" date="2015-08" db="EMBL/GenBank/DDBJ databases">
        <title>Complete genome sequence of Sulfurifustis variabilis.</title>
        <authorList>
            <person name="Miura A."/>
            <person name="Kojima H."/>
            <person name="Fukui M."/>
        </authorList>
    </citation>
    <scope>NUCLEOTIDE SEQUENCE [LARGE SCALE GENOMIC DNA]</scope>
    <source>
        <strain evidence="8">skN76</strain>
    </source>
</reference>
<proteinExistence type="predicted"/>
<dbReference type="AlphaFoldDB" id="A0A1C7AEU4"/>
<dbReference type="PANTHER" id="PTHR12714:SF9">
    <property type="entry name" value="PROTEIN-S-ISOPRENYLCYSTEINE O-METHYLTRANSFERASE"/>
    <property type="match status" value="1"/>
</dbReference>
<evidence type="ECO:0000256" key="6">
    <source>
        <dbReference type="SAM" id="Phobius"/>
    </source>
</evidence>
<evidence type="ECO:0000313" key="7">
    <source>
        <dbReference type="EMBL" id="BAU49692.1"/>
    </source>
</evidence>
<evidence type="ECO:0000256" key="5">
    <source>
        <dbReference type="SAM" id="MobiDB-lite"/>
    </source>
</evidence>
<keyword evidence="2 6" id="KW-0812">Transmembrane</keyword>
<protein>
    <submittedName>
        <fullName evidence="7">S-isoprenylcysteine methyltransferase</fullName>
    </submittedName>
</protein>
<dbReference type="KEGG" id="sva:SVA_3144"/>
<evidence type="ECO:0000256" key="2">
    <source>
        <dbReference type="ARBA" id="ARBA00022692"/>
    </source>
</evidence>
<name>A0A1C7AEU4_9GAMM</name>
<keyword evidence="8" id="KW-1185">Reference proteome</keyword>
<evidence type="ECO:0000256" key="3">
    <source>
        <dbReference type="ARBA" id="ARBA00022989"/>
    </source>
</evidence>
<organism evidence="7 8">
    <name type="scientific">Sulfurifustis variabilis</name>
    <dbReference type="NCBI Taxonomy" id="1675686"/>
    <lineage>
        <taxon>Bacteria</taxon>
        <taxon>Pseudomonadati</taxon>
        <taxon>Pseudomonadota</taxon>
        <taxon>Gammaproteobacteria</taxon>
        <taxon>Acidiferrobacterales</taxon>
        <taxon>Acidiferrobacteraceae</taxon>
        <taxon>Sulfurifustis</taxon>
    </lineage>
</organism>
<dbReference type="RefSeq" id="WP_169924135.1">
    <property type="nucleotide sequence ID" value="NZ_AP014936.1"/>
</dbReference>
<dbReference type="Pfam" id="PF04191">
    <property type="entry name" value="PEMT"/>
    <property type="match status" value="1"/>
</dbReference>
<accession>A0A1C7AEU4</accession>
<evidence type="ECO:0000256" key="4">
    <source>
        <dbReference type="ARBA" id="ARBA00023136"/>
    </source>
</evidence>
<keyword evidence="7" id="KW-0489">Methyltransferase</keyword>
<dbReference type="GO" id="GO:0032259">
    <property type="term" value="P:methylation"/>
    <property type="evidence" value="ECO:0007669"/>
    <property type="project" value="UniProtKB-KW"/>
</dbReference>
<evidence type="ECO:0000256" key="1">
    <source>
        <dbReference type="ARBA" id="ARBA00004127"/>
    </source>
</evidence>
<sequence length="219" mass="23837">MIAASLGELIARYRLHLSFVLFVAVAAEWLVDDGGRPHPILSLVDLPHPIGLALIALGLGLRSWAAGVIDKRRTLTTGGPYSMVRHPLYAGSYLIGVGFAASMEDGLAIVAAALLIPAVYAFVVPREERLLAERFGAAWEGYAAQTPRFVPRLPLRPGPGQWQWRAWRRNREWRVLARTVAVLVLLEWLNDAAVSPSSPVTTPEEPGAVLTSWTGITSS</sequence>
<keyword evidence="7" id="KW-0808">Transferase</keyword>
<feature type="transmembrane region" description="Helical" evidence="6">
    <location>
        <begin position="81"/>
        <end position="101"/>
    </location>
</feature>
<feature type="transmembrane region" description="Helical" evidence="6">
    <location>
        <begin position="50"/>
        <end position="69"/>
    </location>
</feature>
<feature type="transmembrane region" description="Helical" evidence="6">
    <location>
        <begin position="107"/>
        <end position="124"/>
    </location>
</feature>
<keyword evidence="4 6" id="KW-0472">Membrane</keyword>